<feature type="binding site" evidence="6">
    <location>
        <position position="235"/>
    </location>
    <ligand>
        <name>a divalent metal cation</name>
        <dbReference type="ChEBI" id="CHEBI:60240"/>
        <label>2</label>
        <note>catalytic</note>
    </ligand>
</feature>
<dbReference type="InterPro" id="IPR000994">
    <property type="entry name" value="Pept_M24"/>
</dbReference>
<comment type="catalytic activity">
    <reaction evidence="6 7">
        <text>Release of N-terminal amino acids, preferentially methionine, from peptides and arylamides.</text>
        <dbReference type="EC" id="3.4.11.18"/>
    </reaction>
</comment>
<feature type="binding site" evidence="6">
    <location>
        <position position="94"/>
    </location>
    <ligand>
        <name>a divalent metal cation</name>
        <dbReference type="ChEBI" id="CHEBI:60240"/>
        <label>1</label>
    </ligand>
</feature>
<dbReference type="InterPro" id="IPR036005">
    <property type="entry name" value="Creatinase/aminopeptidase-like"/>
</dbReference>
<keyword evidence="2 6" id="KW-0031">Aminopeptidase</keyword>
<dbReference type="NCBIfam" id="TIGR00500">
    <property type="entry name" value="met_pdase_I"/>
    <property type="match status" value="1"/>
</dbReference>
<organism evidence="9 10">
    <name type="scientific">Candidatus Blackburnbacteria bacterium RIFCSPHIGHO2_02_FULL_44_20</name>
    <dbReference type="NCBI Taxonomy" id="1797516"/>
    <lineage>
        <taxon>Bacteria</taxon>
        <taxon>Candidatus Blackburniibacteriota</taxon>
    </lineage>
</organism>
<comment type="caution">
    <text evidence="9">The sequence shown here is derived from an EMBL/GenBank/DDBJ whole genome shotgun (WGS) entry which is preliminary data.</text>
</comment>
<gene>
    <name evidence="6" type="primary">map</name>
    <name evidence="9" type="ORF">A3D26_01950</name>
</gene>
<dbReference type="AlphaFoldDB" id="A0A1G1VA75"/>
<evidence type="ECO:0000256" key="2">
    <source>
        <dbReference type="ARBA" id="ARBA00022438"/>
    </source>
</evidence>
<evidence type="ECO:0000256" key="7">
    <source>
        <dbReference type="RuleBase" id="RU003653"/>
    </source>
</evidence>
<evidence type="ECO:0000259" key="8">
    <source>
        <dbReference type="Pfam" id="PF00557"/>
    </source>
</evidence>
<dbReference type="GO" id="GO:0006508">
    <property type="term" value="P:proteolysis"/>
    <property type="evidence" value="ECO:0007669"/>
    <property type="project" value="UniProtKB-KW"/>
</dbReference>
<feature type="binding site" evidence="6">
    <location>
        <position position="77"/>
    </location>
    <ligand>
        <name>substrate</name>
    </ligand>
</feature>
<evidence type="ECO:0000256" key="5">
    <source>
        <dbReference type="ARBA" id="ARBA00022801"/>
    </source>
</evidence>
<keyword evidence="3 6" id="KW-0645">Protease</keyword>
<dbReference type="GO" id="GO:0070006">
    <property type="term" value="F:metalloaminopeptidase activity"/>
    <property type="evidence" value="ECO:0007669"/>
    <property type="project" value="UniProtKB-UniRule"/>
</dbReference>
<dbReference type="HAMAP" id="MF_01974">
    <property type="entry name" value="MetAP_1"/>
    <property type="match status" value="1"/>
</dbReference>
<comment type="subunit">
    <text evidence="6">Monomer.</text>
</comment>
<dbReference type="SUPFAM" id="SSF55920">
    <property type="entry name" value="Creatinase/aminopeptidase"/>
    <property type="match status" value="1"/>
</dbReference>
<comment type="function">
    <text evidence="1 6">Removes the N-terminal methionine from nascent proteins. The N-terminal methionine is often cleaved when the second residue in the primary sequence is small and uncharged (Met-Ala-, Cys, Gly, Pro, Ser, Thr, or Val). Requires deformylation of the N(alpha)-formylated initiator methionine before it can be hydrolyzed.</text>
</comment>
<feature type="binding site" evidence="6">
    <location>
        <position position="175"/>
    </location>
    <ligand>
        <name>substrate</name>
    </ligand>
</feature>
<evidence type="ECO:0000256" key="1">
    <source>
        <dbReference type="ARBA" id="ARBA00002521"/>
    </source>
</evidence>
<feature type="domain" description="Peptidase M24" evidence="8">
    <location>
        <begin position="12"/>
        <end position="238"/>
    </location>
</feature>
<dbReference type="GO" id="GO:0046872">
    <property type="term" value="F:metal ion binding"/>
    <property type="evidence" value="ECO:0007669"/>
    <property type="project" value="UniProtKB-UniRule"/>
</dbReference>
<keyword evidence="5 6" id="KW-0378">Hydrolase</keyword>
<dbReference type="PRINTS" id="PR00599">
    <property type="entry name" value="MAPEPTIDASE"/>
</dbReference>
<dbReference type="Proteomes" id="UP000178319">
    <property type="component" value="Unassembled WGS sequence"/>
</dbReference>
<feature type="binding site" evidence="6">
    <location>
        <position position="105"/>
    </location>
    <ligand>
        <name>a divalent metal cation</name>
        <dbReference type="ChEBI" id="CHEBI:60240"/>
        <label>2</label>
        <note>catalytic</note>
    </ligand>
</feature>
<dbReference type="Gene3D" id="3.90.230.10">
    <property type="entry name" value="Creatinase/methionine aminopeptidase superfamily"/>
    <property type="match status" value="1"/>
</dbReference>
<evidence type="ECO:0000256" key="3">
    <source>
        <dbReference type="ARBA" id="ARBA00022670"/>
    </source>
</evidence>
<comment type="cofactor">
    <cofactor evidence="6">
        <name>Co(2+)</name>
        <dbReference type="ChEBI" id="CHEBI:48828"/>
    </cofactor>
    <cofactor evidence="6">
        <name>Zn(2+)</name>
        <dbReference type="ChEBI" id="CHEBI:29105"/>
    </cofactor>
    <cofactor evidence="6">
        <name>Mn(2+)</name>
        <dbReference type="ChEBI" id="CHEBI:29035"/>
    </cofactor>
    <cofactor evidence="6">
        <name>Fe(2+)</name>
        <dbReference type="ChEBI" id="CHEBI:29033"/>
    </cofactor>
    <text evidence="6">Binds 2 divalent metal cations per subunit. Has a high-affinity and a low affinity metal-binding site. The true nature of the physiological cofactor is under debate. The enzyme is active with cobalt, zinc, manganese or divalent iron ions. Most likely, methionine aminopeptidases function as mononuclear Fe(2+)-metalloproteases under physiological conditions, and the catalytically relevant metal-binding site has been assigned to the histidine-containing high-affinity site.</text>
</comment>
<dbReference type="GO" id="GO:0004239">
    <property type="term" value="F:initiator methionyl aminopeptidase activity"/>
    <property type="evidence" value="ECO:0007669"/>
    <property type="project" value="UniProtKB-UniRule"/>
</dbReference>
<feature type="binding site" evidence="6">
    <location>
        <position position="105"/>
    </location>
    <ligand>
        <name>a divalent metal cation</name>
        <dbReference type="ChEBI" id="CHEBI:60240"/>
        <label>1</label>
    </ligand>
</feature>
<evidence type="ECO:0000313" key="9">
    <source>
        <dbReference type="EMBL" id="OGY12368.1"/>
    </source>
</evidence>
<sequence>MIKIKTPEEIEIMAEGGKKLAQIKNELRKMILPGAIPQDLDKKAEDLVHDLGGEPSFKMVKNYHWTTCININDGVVHGIPTKLPFRNGDIVKVDVGIFYKGFHNDSAFSAPVGEIPEKTKDFLDAGKEALKKSIAQAQVGNNIAQISKAMEESLTARGYTPVQDLTGHGVGRNLHEDPQIPCFWEGPVEVSPEIPEGAVLAIEVIYVQGENDLILSGEDGWTISTRDGKIAALFEETIVPIKNGPPRILTA</sequence>
<evidence type="ECO:0000256" key="4">
    <source>
        <dbReference type="ARBA" id="ARBA00022723"/>
    </source>
</evidence>
<feature type="binding site" evidence="6">
    <location>
        <position position="168"/>
    </location>
    <ligand>
        <name>a divalent metal cation</name>
        <dbReference type="ChEBI" id="CHEBI:60240"/>
        <label>2</label>
        <note>catalytic</note>
    </ligand>
</feature>
<dbReference type="PANTHER" id="PTHR43330:SF27">
    <property type="entry name" value="METHIONINE AMINOPEPTIDASE"/>
    <property type="match status" value="1"/>
</dbReference>
<feature type="binding site" evidence="6">
    <location>
        <position position="235"/>
    </location>
    <ligand>
        <name>a divalent metal cation</name>
        <dbReference type="ChEBI" id="CHEBI:60240"/>
        <label>1</label>
    </ligand>
</feature>
<dbReference type="InterPro" id="IPR001714">
    <property type="entry name" value="Pept_M24_MAP"/>
</dbReference>
<reference evidence="9 10" key="1">
    <citation type="journal article" date="2016" name="Nat. Commun.">
        <title>Thousands of microbial genomes shed light on interconnected biogeochemical processes in an aquifer system.</title>
        <authorList>
            <person name="Anantharaman K."/>
            <person name="Brown C.T."/>
            <person name="Hug L.A."/>
            <person name="Sharon I."/>
            <person name="Castelle C.J."/>
            <person name="Probst A.J."/>
            <person name="Thomas B.C."/>
            <person name="Singh A."/>
            <person name="Wilkins M.J."/>
            <person name="Karaoz U."/>
            <person name="Brodie E.L."/>
            <person name="Williams K.H."/>
            <person name="Hubbard S.S."/>
            <person name="Banfield J.F."/>
        </authorList>
    </citation>
    <scope>NUCLEOTIDE SEQUENCE [LARGE SCALE GENOMIC DNA]</scope>
</reference>
<dbReference type="EMBL" id="MHBZ01000001">
    <property type="protein sequence ID" value="OGY12368.1"/>
    <property type="molecule type" value="Genomic_DNA"/>
</dbReference>
<feature type="binding site" evidence="6">
    <location>
        <position position="203"/>
    </location>
    <ligand>
        <name>a divalent metal cation</name>
        <dbReference type="ChEBI" id="CHEBI:60240"/>
        <label>2</label>
        <note>catalytic</note>
    </ligand>
</feature>
<protein>
    <recommendedName>
        <fullName evidence="6 7">Methionine aminopeptidase</fullName>
        <shortName evidence="6">MAP</shortName>
        <shortName evidence="6">MetAP</shortName>
        <ecNumber evidence="6 7">3.4.11.18</ecNumber>
    </recommendedName>
    <alternativeName>
        <fullName evidence="6">Peptidase M</fullName>
    </alternativeName>
</protein>
<dbReference type="PANTHER" id="PTHR43330">
    <property type="entry name" value="METHIONINE AMINOPEPTIDASE"/>
    <property type="match status" value="1"/>
</dbReference>
<dbReference type="Pfam" id="PF00557">
    <property type="entry name" value="Peptidase_M24"/>
    <property type="match status" value="1"/>
</dbReference>
<comment type="similarity">
    <text evidence="6">Belongs to the peptidase M24A family. Methionine aminopeptidase type 1 subfamily.</text>
</comment>
<dbReference type="STRING" id="1797516.A3D26_01950"/>
<dbReference type="EC" id="3.4.11.18" evidence="6 7"/>
<dbReference type="GO" id="GO:0005829">
    <property type="term" value="C:cytosol"/>
    <property type="evidence" value="ECO:0007669"/>
    <property type="project" value="TreeGrafter"/>
</dbReference>
<keyword evidence="4 6" id="KW-0479">Metal-binding</keyword>
<evidence type="ECO:0000313" key="10">
    <source>
        <dbReference type="Proteomes" id="UP000178319"/>
    </source>
</evidence>
<proteinExistence type="inferred from homology"/>
<evidence type="ECO:0000256" key="6">
    <source>
        <dbReference type="HAMAP-Rule" id="MF_01974"/>
    </source>
</evidence>
<accession>A0A1G1VA75</accession>
<dbReference type="InterPro" id="IPR002467">
    <property type="entry name" value="Pept_M24A_MAP1"/>
</dbReference>
<name>A0A1G1VA75_9BACT</name>